<keyword evidence="1" id="KW-0472">Membrane</keyword>
<name>A0A146LYL3_LYGHE</name>
<keyword evidence="1" id="KW-0812">Transmembrane</keyword>
<feature type="transmembrane region" description="Helical" evidence="1">
    <location>
        <begin position="50"/>
        <end position="74"/>
    </location>
</feature>
<reference evidence="2" key="1">
    <citation type="journal article" date="2016" name="Gigascience">
        <title>De novo construction of an expanded transcriptome assembly for the western tarnished plant bug, Lygus hesperus.</title>
        <authorList>
            <person name="Tassone E.E."/>
            <person name="Geib S.M."/>
            <person name="Hall B."/>
            <person name="Fabrick J.A."/>
            <person name="Brent C.S."/>
            <person name="Hull J.J."/>
        </authorList>
    </citation>
    <scope>NUCLEOTIDE SEQUENCE</scope>
</reference>
<evidence type="ECO:0000256" key="1">
    <source>
        <dbReference type="SAM" id="Phobius"/>
    </source>
</evidence>
<accession>A0A146LYL3</accession>
<feature type="non-terminal residue" evidence="2">
    <location>
        <position position="1"/>
    </location>
</feature>
<organism evidence="2">
    <name type="scientific">Lygus hesperus</name>
    <name type="common">Western plant bug</name>
    <dbReference type="NCBI Taxonomy" id="30085"/>
    <lineage>
        <taxon>Eukaryota</taxon>
        <taxon>Metazoa</taxon>
        <taxon>Ecdysozoa</taxon>
        <taxon>Arthropoda</taxon>
        <taxon>Hexapoda</taxon>
        <taxon>Insecta</taxon>
        <taxon>Pterygota</taxon>
        <taxon>Neoptera</taxon>
        <taxon>Paraneoptera</taxon>
        <taxon>Hemiptera</taxon>
        <taxon>Heteroptera</taxon>
        <taxon>Panheteroptera</taxon>
        <taxon>Cimicomorpha</taxon>
        <taxon>Miridae</taxon>
        <taxon>Mirini</taxon>
        <taxon>Lygus</taxon>
    </lineage>
</organism>
<keyword evidence="1" id="KW-1133">Transmembrane helix</keyword>
<dbReference type="EMBL" id="GDHC01006370">
    <property type="protein sequence ID" value="JAQ12259.1"/>
    <property type="molecule type" value="Transcribed_RNA"/>
</dbReference>
<protein>
    <submittedName>
        <fullName evidence="2">Uncharacterized protein</fullName>
    </submittedName>
</protein>
<dbReference type="AlphaFoldDB" id="A0A146LYL3"/>
<sequence length="112" mass="12872">LRYVLIMKYCPIRILRTLEHGLMQKERQKWIAQRAICSRVTEFIHVQLEAVSVALGVFSLGTFASLTILLLEIFTARRARLRKDSDIESFAKALINPNRKPSSTGYKITSTY</sequence>
<evidence type="ECO:0000313" key="2">
    <source>
        <dbReference type="EMBL" id="JAQ12259.1"/>
    </source>
</evidence>
<gene>
    <name evidence="2" type="ORF">g.28774</name>
</gene>
<proteinExistence type="predicted"/>